<gene>
    <name evidence="1" type="ORF">EWB00_004075</name>
</gene>
<organism evidence="1 2">
    <name type="scientific">Schistosoma japonicum</name>
    <name type="common">Blood fluke</name>
    <dbReference type="NCBI Taxonomy" id="6182"/>
    <lineage>
        <taxon>Eukaryota</taxon>
        <taxon>Metazoa</taxon>
        <taxon>Spiralia</taxon>
        <taxon>Lophotrochozoa</taxon>
        <taxon>Platyhelminthes</taxon>
        <taxon>Trematoda</taxon>
        <taxon>Digenea</taxon>
        <taxon>Strigeidida</taxon>
        <taxon>Schistosomatoidea</taxon>
        <taxon>Schistosomatidae</taxon>
        <taxon>Schistosoma</taxon>
    </lineage>
</organism>
<protein>
    <submittedName>
        <fullName evidence="1">Pol poly</fullName>
    </submittedName>
</protein>
<evidence type="ECO:0000313" key="1">
    <source>
        <dbReference type="EMBL" id="TNN12114.1"/>
    </source>
</evidence>
<evidence type="ECO:0000313" key="2">
    <source>
        <dbReference type="Proteomes" id="UP000311919"/>
    </source>
</evidence>
<dbReference type="AlphaFoldDB" id="A0A4Z2D6K8"/>
<feature type="non-terminal residue" evidence="1">
    <location>
        <position position="1"/>
    </location>
</feature>
<dbReference type="EMBL" id="SKCS01000264">
    <property type="protein sequence ID" value="TNN12114.1"/>
    <property type="molecule type" value="Genomic_DNA"/>
</dbReference>
<sequence length="64" mass="7148">PYKVLKRETKCYTIDKNGHEDNVSIDCLKAAYPEGKPFSVEFTTTPAKLDINEVTSPQATTNTQ</sequence>
<dbReference type="Proteomes" id="UP000311919">
    <property type="component" value="Unassembled WGS sequence"/>
</dbReference>
<proteinExistence type="predicted"/>
<dbReference type="OrthoDB" id="6279146at2759"/>
<reference evidence="1 2" key="1">
    <citation type="submission" date="2019-03" db="EMBL/GenBank/DDBJ databases">
        <title>An improved genome assembly of the fluke Schistosoma japonicum.</title>
        <authorList>
            <person name="Hu W."/>
            <person name="Luo F."/>
            <person name="Yin M."/>
            <person name="Mo X."/>
            <person name="Sun C."/>
            <person name="Wu Q."/>
            <person name="Zhu B."/>
            <person name="Xiang M."/>
            <person name="Wang J."/>
            <person name="Wang Y."/>
            <person name="Zhang T."/>
            <person name="Xu B."/>
            <person name="Zheng H."/>
            <person name="Feng Z."/>
        </authorList>
    </citation>
    <scope>NUCLEOTIDE SEQUENCE [LARGE SCALE GENOMIC DNA]</scope>
    <source>
        <strain evidence="1">HuSjv2</strain>
        <tissue evidence="1">Worms</tissue>
    </source>
</reference>
<accession>A0A4Z2D6K8</accession>
<comment type="caution">
    <text evidence="1">The sequence shown here is derived from an EMBL/GenBank/DDBJ whole genome shotgun (WGS) entry which is preliminary data.</text>
</comment>
<feature type="non-terminal residue" evidence="1">
    <location>
        <position position="64"/>
    </location>
</feature>
<name>A0A4Z2D6K8_SCHJA</name>
<keyword evidence="2" id="KW-1185">Reference proteome</keyword>